<evidence type="ECO:0000256" key="4">
    <source>
        <dbReference type="ARBA" id="ARBA00022692"/>
    </source>
</evidence>
<accession>A0ABY5GWU2</accession>
<dbReference type="PANTHER" id="PTHR33452">
    <property type="entry name" value="OXIDOREDUCTASE CATD-RELATED"/>
    <property type="match status" value="1"/>
</dbReference>
<keyword evidence="9" id="KW-1185">Reference proteome</keyword>
<sequence>MNFSASASLLARLGLAAIFIMAGLSKISGYEGTVGYMESMGVPGALLPAVIAVEVLGGMAIVIGLFTRLAALGLAVFSIASALIFHFNLADQTQFVMFWKNIAIAGGFLLLVANGPGAYSVDAWRKKDK</sequence>
<evidence type="ECO:0000256" key="2">
    <source>
        <dbReference type="ARBA" id="ARBA00006679"/>
    </source>
</evidence>
<proteinExistence type="inferred from homology"/>
<feature type="transmembrane region" description="Helical" evidence="7">
    <location>
        <begin position="102"/>
        <end position="121"/>
    </location>
</feature>
<dbReference type="Proteomes" id="UP001059950">
    <property type="component" value="Chromosome"/>
</dbReference>
<dbReference type="Pfam" id="PF07681">
    <property type="entry name" value="DoxX"/>
    <property type="match status" value="1"/>
</dbReference>
<keyword evidence="4 7" id="KW-0812">Transmembrane</keyword>
<evidence type="ECO:0000256" key="5">
    <source>
        <dbReference type="ARBA" id="ARBA00022989"/>
    </source>
</evidence>
<dbReference type="EMBL" id="CP073344">
    <property type="protein sequence ID" value="UTW04132.1"/>
    <property type="molecule type" value="Genomic_DNA"/>
</dbReference>
<dbReference type="PANTHER" id="PTHR33452:SF1">
    <property type="entry name" value="INNER MEMBRANE PROTEIN YPHA-RELATED"/>
    <property type="match status" value="1"/>
</dbReference>
<evidence type="ECO:0000313" key="9">
    <source>
        <dbReference type="Proteomes" id="UP001059950"/>
    </source>
</evidence>
<evidence type="ECO:0000256" key="1">
    <source>
        <dbReference type="ARBA" id="ARBA00004651"/>
    </source>
</evidence>
<reference evidence="8" key="1">
    <citation type="submission" date="2021-04" db="EMBL/GenBank/DDBJ databases">
        <title>Oceanospirillales bacteria with DddD are important DMSP degraders in coastal seawater.</title>
        <authorList>
            <person name="Liu J."/>
        </authorList>
    </citation>
    <scope>NUCLEOTIDE SEQUENCE</scope>
    <source>
        <strain evidence="8">GY6</strain>
    </source>
</reference>
<feature type="transmembrane region" description="Helical" evidence="7">
    <location>
        <begin position="40"/>
        <end position="62"/>
    </location>
</feature>
<comment type="similarity">
    <text evidence="2">Belongs to the DoxX family.</text>
</comment>
<dbReference type="InterPro" id="IPR032808">
    <property type="entry name" value="DoxX"/>
</dbReference>
<name>A0ABY5GWU2_9GAMM</name>
<protein>
    <submittedName>
        <fullName evidence="8">DoxX family protein</fullName>
    </submittedName>
</protein>
<keyword evidence="5 7" id="KW-1133">Transmembrane helix</keyword>
<keyword evidence="6 7" id="KW-0472">Membrane</keyword>
<evidence type="ECO:0000256" key="3">
    <source>
        <dbReference type="ARBA" id="ARBA00022475"/>
    </source>
</evidence>
<dbReference type="InterPro" id="IPR051907">
    <property type="entry name" value="DoxX-like_oxidoreductase"/>
</dbReference>
<feature type="transmembrane region" description="Helical" evidence="7">
    <location>
        <begin position="69"/>
        <end position="90"/>
    </location>
</feature>
<evidence type="ECO:0000313" key="8">
    <source>
        <dbReference type="EMBL" id="UTW04132.1"/>
    </source>
</evidence>
<organism evidence="8 9">
    <name type="scientific">Amphritea atlantica</name>
    <dbReference type="NCBI Taxonomy" id="355243"/>
    <lineage>
        <taxon>Bacteria</taxon>
        <taxon>Pseudomonadati</taxon>
        <taxon>Pseudomonadota</taxon>
        <taxon>Gammaproteobacteria</taxon>
        <taxon>Oceanospirillales</taxon>
        <taxon>Oceanospirillaceae</taxon>
        <taxon>Amphritea</taxon>
    </lineage>
</organism>
<evidence type="ECO:0000256" key="6">
    <source>
        <dbReference type="ARBA" id="ARBA00023136"/>
    </source>
</evidence>
<comment type="subcellular location">
    <subcellularLocation>
        <location evidence="1">Cell membrane</location>
        <topology evidence="1">Multi-pass membrane protein</topology>
    </subcellularLocation>
</comment>
<gene>
    <name evidence="8" type="ORF">KDX31_03700</name>
</gene>
<keyword evidence="3" id="KW-1003">Cell membrane</keyword>
<evidence type="ECO:0000256" key="7">
    <source>
        <dbReference type="SAM" id="Phobius"/>
    </source>
</evidence>